<accession>A0A7W7B3Y4</accession>
<dbReference type="InterPro" id="IPR003838">
    <property type="entry name" value="ABC3_permease_C"/>
</dbReference>
<keyword evidence="3 6" id="KW-0812">Transmembrane</keyword>
<dbReference type="InterPro" id="IPR038766">
    <property type="entry name" value="Membrane_comp_ABC_pdt"/>
</dbReference>
<dbReference type="AlphaFoldDB" id="A0A7W7B3Y4"/>
<feature type="transmembrane region" description="Helical" evidence="6">
    <location>
        <begin position="255"/>
        <end position="279"/>
    </location>
</feature>
<feature type="domain" description="ABC3 transporter permease C-terminal" evidence="7">
    <location>
        <begin position="259"/>
        <end position="373"/>
    </location>
</feature>
<feature type="transmembrane region" description="Helical" evidence="6">
    <location>
        <begin position="418"/>
        <end position="445"/>
    </location>
</feature>
<sequence>MNSLSLKLALRDLRGGLAGLRLLAVCLFLGVAALAGVGSLSTAIVTSLSEKGQSILGADVEVALTQREASDAEVAAFREYGEVGEVVRMRAMASRIDGAQSVLGELKAVDGTYPFYGNLRLEGGMPLGEALKAKGVAVDQAALDRLGARVGDTVTIGDTRAKIAAVLAEEPDKVGEGFTLGPTLLMSLETLEETGLRQPGSLYRTHYRLKLPSDASPDSVTEALNARFPDAAWRIQDRSNGAPGTRRFIERLGQFLTLVGLTALLVAGVGVGNGVGSYLDGKTRSIAALKSVGADSGMIFRIYMIEVGLIALCAVLLGAAAGAFVPAIVVAFAGDALPVPPELGLHPAPLLTAILYGLLAAAAFAIWPLAKARDVPAARLFRAGVERMARPPLEVMALSFGAALLIAAVAVLQAREPLFAAAFIAAALGLMALLAVLALGIRALAARLPRPKQPLLRLALGNLHRPGSMTRQLVVALGLGLTLFATLAVIETNLSRQIDEALPREAPSLFVVDIPAGEADTFRKTVLEAAPGASIRVVPSLRGPVVAVNGTLVSEMKDVPEGAWILRGDRGLTYSAALPDGNRIVSGQWWPEDYSGPQRVSMDAEVGEALGLKLGDEITVSVLGVDLPATITSFREINWDSLGFNFALVYSPGLIESAPHSYMATIVTSPAEVPAVSRAVVRAFSSASVIRVGDVIENAGVLLGQMSTAVRAAASVAIAAGIAVLVGAIAAARRARIYDSVMLKVLGATRRQVLISLLAEYALLALVLSLIAFGLGTAAGWYVVTQVFELEWLPVWMPVILTVVLGAAAILLLSLVGSWSALGARPARALRNL</sequence>
<feature type="domain" description="ABC3 transporter permease C-terminal" evidence="7">
    <location>
        <begin position="713"/>
        <end position="823"/>
    </location>
</feature>
<comment type="subcellular location">
    <subcellularLocation>
        <location evidence="1">Cell membrane</location>
        <topology evidence="1">Multi-pass membrane protein</topology>
    </subcellularLocation>
</comment>
<keyword evidence="2" id="KW-1003">Cell membrane</keyword>
<evidence type="ECO:0000256" key="2">
    <source>
        <dbReference type="ARBA" id="ARBA00022475"/>
    </source>
</evidence>
<name>A0A7W7B3Y4_9SPHN</name>
<evidence type="ECO:0000313" key="10">
    <source>
        <dbReference type="Proteomes" id="UP000566324"/>
    </source>
</evidence>
<evidence type="ECO:0000259" key="7">
    <source>
        <dbReference type="Pfam" id="PF02687"/>
    </source>
</evidence>
<comment type="caution">
    <text evidence="9">The sequence shown here is derived from an EMBL/GenBank/DDBJ whole genome shotgun (WGS) entry which is preliminary data.</text>
</comment>
<feature type="transmembrane region" description="Helical" evidence="6">
    <location>
        <begin position="753"/>
        <end position="783"/>
    </location>
</feature>
<dbReference type="RefSeq" id="WP_184071225.1">
    <property type="nucleotide sequence ID" value="NZ_JACHNZ010000046.1"/>
</dbReference>
<keyword evidence="4 6" id="KW-1133">Transmembrane helix</keyword>
<evidence type="ECO:0000256" key="3">
    <source>
        <dbReference type="ARBA" id="ARBA00022692"/>
    </source>
</evidence>
<evidence type="ECO:0000256" key="1">
    <source>
        <dbReference type="ARBA" id="ARBA00004651"/>
    </source>
</evidence>
<dbReference type="Pfam" id="PF02687">
    <property type="entry name" value="FtsX"/>
    <property type="match status" value="2"/>
</dbReference>
<dbReference type="Pfam" id="PF12704">
    <property type="entry name" value="MacB_PCD"/>
    <property type="match status" value="1"/>
</dbReference>
<dbReference type="PANTHER" id="PTHR30287">
    <property type="entry name" value="MEMBRANE COMPONENT OF PREDICTED ABC SUPERFAMILY METABOLITE UPTAKE TRANSPORTER"/>
    <property type="match status" value="1"/>
</dbReference>
<evidence type="ECO:0000313" key="9">
    <source>
        <dbReference type="EMBL" id="MBB4633537.1"/>
    </source>
</evidence>
<keyword evidence="10" id="KW-1185">Reference proteome</keyword>
<feature type="transmembrane region" description="Helical" evidence="6">
    <location>
        <begin position="353"/>
        <end position="370"/>
    </location>
</feature>
<evidence type="ECO:0000259" key="8">
    <source>
        <dbReference type="Pfam" id="PF12704"/>
    </source>
</evidence>
<keyword evidence="5 6" id="KW-0472">Membrane</keyword>
<dbReference type="PANTHER" id="PTHR30287:SF1">
    <property type="entry name" value="INNER MEMBRANE PROTEIN"/>
    <property type="match status" value="1"/>
</dbReference>
<feature type="transmembrane region" description="Helical" evidence="6">
    <location>
        <begin position="712"/>
        <end position="732"/>
    </location>
</feature>
<gene>
    <name evidence="9" type="ORF">GGQ98_003176</name>
</gene>
<evidence type="ECO:0000256" key="4">
    <source>
        <dbReference type="ARBA" id="ARBA00022989"/>
    </source>
</evidence>
<feature type="transmembrane region" description="Helical" evidence="6">
    <location>
        <begin position="391"/>
        <end position="412"/>
    </location>
</feature>
<evidence type="ECO:0000256" key="5">
    <source>
        <dbReference type="ARBA" id="ARBA00023136"/>
    </source>
</evidence>
<evidence type="ECO:0000256" key="6">
    <source>
        <dbReference type="SAM" id="Phobius"/>
    </source>
</evidence>
<dbReference type="GO" id="GO:0005886">
    <property type="term" value="C:plasma membrane"/>
    <property type="evidence" value="ECO:0007669"/>
    <property type="project" value="UniProtKB-SubCell"/>
</dbReference>
<dbReference type="Proteomes" id="UP000566324">
    <property type="component" value="Unassembled WGS sequence"/>
</dbReference>
<feature type="transmembrane region" description="Helical" evidence="6">
    <location>
        <begin position="300"/>
        <end position="333"/>
    </location>
</feature>
<dbReference type="EMBL" id="JACHNZ010000046">
    <property type="protein sequence ID" value="MBB4633537.1"/>
    <property type="molecule type" value="Genomic_DNA"/>
</dbReference>
<protein>
    <submittedName>
        <fullName evidence="9">Putative ABC transport system permease protein</fullName>
    </submittedName>
</protein>
<dbReference type="InterPro" id="IPR025857">
    <property type="entry name" value="MacB_PCD"/>
</dbReference>
<feature type="transmembrane region" description="Helical" evidence="6">
    <location>
        <begin position="795"/>
        <end position="822"/>
    </location>
</feature>
<proteinExistence type="predicted"/>
<reference evidence="9 10" key="1">
    <citation type="submission" date="2020-08" db="EMBL/GenBank/DDBJ databases">
        <title>Genomic Encyclopedia of Type Strains, Phase IV (KMG-IV): sequencing the most valuable type-strain genomes for metagenomic binning, comparative biology and taxonomic classification.</title>
        <authorList>
            <person name="Goeker M."/>
        </authorList>
    </citation>
    <scope>NUCLEOTIDE SEQUENCE [LARGE SCALE GENOMIC DNA]</scope>
    <source>
        <strain evidence="9 10">DSM 17328</strain>
    </source>
</reference>
<feature type="domain" description="MacB-like periplasmic core" evidence="8">
    <location>
        <begin position="25"/>
        <end position="226"/>
    </location>
</feature>
<organism evidence="9 10">
    <name type="scientific">Sphingosinicella soli</name>
    <dbReference type="NCBI Taxonomy" id="333708"/>
    <lineage>
        <taxon>Bacteria</taxon>
        <taxon>Pseudomonadati</taxon>
        <taxon>Pseudomonadota</taxon>
        <taxon>Alphaproteobacteria</taxon>
        <taxon>Sphingomonadales</taxon>
        <taxon>Sphingosinicellaceae</taxon>
        <taxon>Sphingosinicella</taxon>
    </lineage>
</organism>
<feature type="transmembrane region" description="Helical" evidence="6">
    <location>
        <begin position="473"/>
        <end position="490"/>
    </location>
</feature>